<dbReference type="SMART" id="SM00027">
    <property type="entry name" value="EH"/>
    <property type="match status" value="3"/>
</dbReference>
<gene>
    <name evidence="5" type="ORF">MYCIT1_LOCUS29540</name>
</gene>
<dbReference type="Gene3D" id="1.10.8.10">
    <property type="entry name" value="DNA helicase RuvA subunit, C-terminal domain"/>
    <property type="match status" value="1"/>
</dbReference>
<dbReference type="PROSITE" id="PS50030">
    <property type="entry name" value="UBA"/>
    <property type="match status" value="1"/>
</dbReference>
<feature type="compositionally biased region" description="Acidic residues" evidence="2">
    <location>
        <begin position="882"/>
        <end position="892"/>
    </location>
</feature>
<dbReference type="InterPro" id="IPR015940">
    <property type="entry name" value="UBA"/>
</dbReference>
<reference evidence="5" key="1">
    <citation type="submission" date="2023-11" db="EMBL/GenBank/DDBJ databases">
        <authorList>
            <person name="De Vega J J."/>
            <person name="De Vega J J."/>
        </authorList>
    </citation>
    <scope>NUCLEOTIDE SEQUENCE</scope>
</reference>
<feature type="domain" description="UBA" evidence="3">
    <location>
        <begin position="1200"/>
        <end position="1242"/>
    </location>
</feature>
<dbReference type="InterPro" id="IPR009060">
    <property type="entry name" value="UBA-like_sf"/>
</dbReference>
<keyword evidence="1" id="KW-0175">Coiled coil</keyword>
<feature type="compositionally biased region" description="Low complexity" evidence="2">
    <location>
        <begin position="442"/>
        <end position="463"/>
    </location>
</feature>
<feature type="domain" description="EH" evidence="4">
    <location>
        <begin position="132"/>
        <end position="213"/>
    </location>
</feature>
<feature type="domain" description="EH" evidence="4">
    <location>
        <begin position="311"/>
        <end position="400"/>
    </location>
</feature>
<dbReference type="Pfam" id="PF00627">
    <property type="entry name" value="UBA"/>
    <property type="match status" value="1"/>
</dbReference>
<accession>A0AAD2K682</accession>
<dbReference type="PROSITE" id="PS50031">
    <property type="entry name" value="EH"/>
    <property type="match status" value="3"/>
</dbReference>
<feature type="region of interest" description="Disordered" evidence="2">
    <location>
        <begin position="691"/>
        <end position="806"/>
    </location>
</feature>
<dbReference type="Gene3D" id="1.10.238.10">
    <property type="entry name" value="EF-hand"/>
    <property type="match status" value="3"/>
</dbReference>
<protein>
    <submittedName>
        <fullName evidence="5">Uncharacterized protein</fullName>
    </submittedName>
</protein>
<comment type="caution">
    <text evidence="5">The sequence shown here is derived from an EMBL/GenBank/DDBJ whole genome shotgun (WGS) entry which is preliminary data.</text>
</comment>
<keyword evidence="6" id="KW-1185">Reference proteome</keyword>
<dbReference type="PANTHER" id="PTHR11216">
    <property type="entry name" value="EH DOMAIN"/>
    <property type="match status" value="1"/>
</dbReference>
<feature type="region of interest" description="Disordered" evidence="2">
    <location>
        <begin position="1090"/>
        <end position="1204"/>
    </location>
</feature>
<feature type="compositionally biased region" description="Pro residues" evidence="2">
    <location>
        <begin position="431"/>
        <end position="441"/>
    </location>
</feature>
<dbReference type="GO" id="GO:0006897">
    <property type="term" value="P:endocytosis"/>
    <property type="evidence" value="ECO:0007669"/>
    <property type="project" value="TreeGrafter"/>
</dbReference>
<dbReference type="InterPro" id="IPR011992">
    <property type="entry name" value="EF-hand-dom_pair"/>
</dbReference>
<evidence type="ECO:0000259" key="4">
    <source>
        <dbReference type="PROSITE" id="PS50031"/>
    </source>
</evidence>
<dbReference type="GO" id="GO:0016197">
    <property type="term" value="P:endosomal transport"/>
    <property type="evidence" value="ECO:0007669"/>
    <property type="project" value="TreeGrafter"/>
</dbReference>
<organism evidence="5 6">
    <name type="scientific">Mycena citricolor</name>
    <dbReference type="NCBI Taxonomy" id="2018698"/>
    <lineage>
        <taxon>Eukaryota</taxon>
        <taxon>Fungi</taxon>
        <taxon>Dikarya</taxon>
        <taxon>Basidiomycota</taxon>
        <taxon>Agaricomycotina</taxon>
        <taxon>Agaricomycetes</taxon>
        <taxon>Agaricomycetidae</taxon>
        <taxon>Agaricales</taxon>
        <taxon>Marasmiineae</taxon>
        <taxon>Mycenaceae</taxon>
        <taxon>Mycena</taxon>
    </lineage>
</organism>
<feature type="region of interest" description="Disordered" evidence="2">
    <location>
        <begin position="853"/>
        <end position="892"/>
    </location>
</feature>
<feature type="compositionally biased region" description="Low complexity" evidence="2">
    <location>
        <begin position="241"/>
        <end position="250"/>
    </location>
</feature>
<dbReference type="EMBL" id="CAVNYO010000436">
    <property type="protein sequence ID" value="CAK5279491.1"/>
    <property type="molecule type" value="Genomic_DNA"/>
</dbReference>
<dbReference type="CDD" id="cd14270">
    <property type="entry name" value="UBA"/>
    <property type="match status" value="1"/>
</dbReference>
<feature type="compositionally biased region" description="Low complexity" evidence="2">
    <location>
        <begin position="761"/>
        <end position="778"/>
    </location>
</feature>
<evidence type="ECO:0000259" key="3">
    <source>
        <dbReference type="PROSITE" id="PS50030"/>
    </source>
</evidence>
<dbReference type="InterPro" id="IPR000261">
    <property type="entry name" value="EH_dom"/>
</dbReference>
<feature type="compositionally biased region" description="Basic and acidic residues" evidence="2">
    <location>
        <begin position="1145"/>
        <end position="1157"/>
    </location>
</feature>
<feature type="compositionally biased region" description="Polar residues" evidence="2">
    <location>
        <begin position="231"/>
        <end position="240"/>
    </location>
</feature>
<dbReference type="CDD" id="cd00052">
    <property type="entry name" value="EH"/>
    <property type="match status" value="3"/>
</dbReference>
<feature type="compositionally biased region" description="Low complexity" evidence="2">
    <location>
        <begin position="1049"/>
        <end position="1062"/>
    </location>
</feature>
<feature type="compositionally biased region" description="Low complexity" evidence="2">
    <location>
        <begin position="1090"/>
        <end position="1104"/>
    </location>
</feature>
<dbReference type="SUPFAM" id="SSF46934">
    <property type="entry name" value="UBA-like"/>
    <property type="match status" value="1"/>
</dbReference>
<evidence type="ECO:0000313" key="5">
    <source>
        <dbReference type="EMBL" id="CAK5279491.1"/>
    </source>
</evidence>
<feature type="compositionally biased region" description="Polar residues" evidence="2">
    <location>
        <begin position="706"/>
        <end position="727"/>
    </location>
</feature>
<dbReference type="SUPFAM" id="SSF47473">
    <property type="entry name" value="EF-hand"/>
    <property type="match status" value="3"/>
</dbReference>
<dbReference type="GO" id="GO:0005737">
    <property type="term" value="C:cytoplasm"/>
    <property type="evidence" value="ECO:0007669"/>
    <property type="project" value="TreeGrafter"/>
</dbReference>
<feature type="compositionally biased region" description="Polar residues" evidence="2">
    <location>
        <begin position="779"/>
        <end position="791"/>
    </location>
</feature>
<evidence type="ECO:0000256" key="2">
    <source>
        <dbReference type="SAM" id="MobiDB-lite"/>
    </source>
</evidence>
<feature type="region of interest" description="Disordered" evidence="2">
    <location>
        <begin position="925"/>
        <end position="945"/>
    </location>
</feature>
<feature type="compositionally biased region" description="Polar residues" evidence="2">
    <location>
        <begin position="934"/>
        <end position="943"/>
    </location>
</feature>
<dbReference type="AlphaFoldDB" id="A0AAD2K682"/>
<dbReference type="SMART" id="SM00165">
    <property type="entry name" value="UBA"/>
    <property type="match status" value="1"/>
</dbReference>
<evidence type="ECO:0000313" key="6">
    <source>
        <dbReference type="Proteomes" id="UP001295794"/>
    </source>
</evidence>
<dbReference type="Pfam" id="PF12763">
    <property type="entry name" value="EH"/>
    <property type="match status" value="3"/>
</dbReference>
<feature type="coiled-coil region" evidence="1">
    <location>
        <begin position="488"/>
        <end position="669"/>
    </location>
</feature>
<feature type="domain" description="EH" evidence="4">
    <location>
        <begin position="12"/>
        <end position="99"/>
    </location>
</feature>
<dbReference type="Proteomes" id="UP001295794">
    <property type="component" value="Unassembled WGS sequence"/>
</dbReference>
<feature type="region of interest" description="Disordered" evidence="2">
    <location>
        <begin position="231"/>
        <end position="260"/>
    </location>
</feature>
<feature type="region of interest" description="Disordered" evidence="2">
    <location>
        <begin position="1001"/>
        <end position="1062"/>
    </location>
</feature>
<sequence>MSAASFNPTPAELALTNQIFATADPQKLGVITGEVAVGIFGGANLSPIVLGEIWQIADEGNNGWLSHKGVAVAVRLMGHAQKGEKVSPALLSKPCPLPNITGFTPVVAQGTGASRTRSPIPTAGMPPFTPQDKAKFQNMFVKAGPVDGLLSSDKAQEIFIKSKLPNDVLGQIWNLADTQDRGRLDSTDFAIGMYLIQAKMTGQLPSIPSTLPPGFYQQVAGQPQSTIRTQATGGSFSPLASSFSQTSSRSAVQPQYTGGSMSILQPQSTGPWPAKAAVPPQLPMRTGASAIGGGAFGSTPAQAAWDVTPAEKTTADHWFDSLDVQRRGYIQDDVAVPFLLESKLSGDDLAQIWDLSDLNSDGCLTRDGFAIAWHLIQSKRKGVPIPNSLPPTLIPPHLRNTGSSAFAATPAAAAPPPPEPVKDLFSWDDPVPVPHAAPPTVQPASPQHSAFPASPFNAPSSAPQRDLLDDDEEAVSPAPAVQEQAAEIGNLQNQVNSTSRSLASAQAERQALETTLANQAAQLSALETQLSTAKAAFETENKLLSGLRERHSKQTADMNTVREELIRAESDLSAVRVEKAEIEGAFLRDKEEVRALQKKMVEAGLDIETAKLDVEKAKKEAKQQKGLLAIAKKQLSTKESERAKAAKELQEAQAEAAAVIAEKDHVDRAIAEVEAQPALERATSGDSLAFAASQPLPTSPDLGSPSHASSIKSNNPFDRLMGNTTPRPQSPFALPADSNASTDPFGLNSAFTAEGSETPHAEAFPAETAFPAEAAFPTGTVSTEAGLSPQASEPIPLSPSSEDVSDNDVFLTPVTATGPGFPAIDDVVATASPAAAAEPNGFDHFEPNKEVASDATTVKSHLPDHEEQGETNLNAQLKELDIQESDSDSEDEVPLANIAKRKSVNLDTLPGANDELKPTAVETSFDDVFGSSEPPVSSASGATPFTDAFGMPSVFDGASKSPPVADVSAFDEALGKLPASATSPAQFNAFDSAFDDNFDFGTSTGAAAPAPAPATQSSFPPPPSSNGHAVSPLPASATKTDFGNIFGDSPAVGNGPAAANGSATSAFDEAFSGFDTNPNLKNLSASLDTTAAVPSAAAATDEPLYAPPPSSPPAARSISPPLSHRSPPPPNRASPAKGRSSIGSMKEEKEKEKDKTRTSKLSIRLPFGKKKHKDKAEAVPSTSTSAMTPPQEEPPTGVIGEDDDVPSVKQLIGMGFSRPQAVEALEAYDYDVQKALNALLNVAA</sequence>
<feature type="compositionally biased region" description="Low complexity" evidence="2">
    <location>
        <begin position="1001"/>
        <end position="1018"/>
    </location>
</feature>
<proteinExistence type="predicted"/>
<feature type="region of interest" description="Disordered" evidence="2">
    <location>
        <begin position="408"/>
        <end position="480"/>
    </location>
</feature>
<feature type="compositionally biased region" description="Polar residues" evidence="2">
    <location>
        <begin position="251"/>
        <end position="260"/>
    </location>
</feature>
<name>A0AAD2K682_9AGAR</name>
<dbReference type="GO" id="GO:0005886">
    <property type="term" value="C:plasma membrane"/>
    <property type="evidence" value="ECO:0007669"/>
    <property type="project" value="TreeGrafter"/>
</dbReference>
<evidence type="ECO:0000256" key="1">
    <source>
        <dbReference type="SAM" id="Coils"/>
    </source>
</evidence>
<feature type="compositionally biased region" description="Low complexity" evidence="2">
    <location>
        <begin position="1113"/>
        <end position="1125"/>
    </location>
</feature>
<dbReference type="PANTHER" id="PTHR11216:SF170">
    <property type="entry name" value="DYNAMIN ASSOCIATED PROTEIN 160, ISOFORM D"/>
    <property type="match status" value="1"/>
</dbReference>